<gene>
    <name evidence="2" type="ORF">CMV_005676</name>
</gene>
<evidence type="ECO:0000313" key="3">
    <source>
        <dbReference type="Proteomes" id="UP000737018"/>
    </source>
</evidence>
<comment type="caution">
    <text evidence="2">The sequence shown here is derived from an EMBL/GenBank/DDBJ whole genome shotgun (WGS) entry which is preliminary data.</text>
</comment>
<keyword evidence="1" id="KW-0472">Membrane</keyword>
<feature type="transmembrane region" description="Helical" evidence="1">
    <location>
        <begin position="43"/>
        <end position="66"/>
    </location>
</feature>
<name>A0A8J4RQP6_9ROSI</name>
<evidence type="ECO:0000313" key="2">
    <source>
        <dbReference type="EMBL" id="KAF3970653.1"/>
    </source>
</evidence>
<proteinExistence type="predicted"/>
<organism evidence="2 3">
    <name type="scientific">Castanea mollissima</name>
    <name type="common">Chinese chestnut</name>
    <dbReference type="NCBI Taxonomy" id="60419"/>
    <lineage>
        <taxon>Eukaryota</taxon>
        <taxon>Viridiplantae</taxon>
        <taxon>Streptophyta</taxon>
        <taxon>Embryophyta</taxon>
        <taxon>Tracheophyta</taxon>
        <taxon>Spermatophyta</taxon>
        <taxon>Magnoliopsida</taxon>
        <taxon>eudicotyledons</taxon>
        <taxon>Gunneridae</taxon>
        <taxon>Pentapetalae</taxon>
        <taxon>rosids</taxon>
        <taxon>fabids</taxon>
        <taxon>Fagales</taxon>
        <taxon>Fagaceae</taxon>
        <taxon>Castanea</taxon>
    </lineage>
</organism>
<keyword evidence="1" id="KW-1133">Transmembrane helix</keyword>
<evidence type="ECO:0000256" key="1">
    <source>
        <dbReference type="SAM" id="Phobius"/>
    </source>
</evidence>
<accession>A0A8J4RQP6</accession>
<keyword evidence="3" id="KW-1185">Reference proteome</keyword>
<sequence>MMFFPLFGRTVTLMQLCQGEFNLLILQVVRGSDLVGEVMRHGGAGLLVAVGGLCGVGSLGFVGFCWL</sequence>
<reference evidence="2" key="1">
    <citation type="submission" date="2020-03" db="EMBL/GenBank/DDBJ databases">
        <title>Castanea mollissima Vanexum genome sequencing.</title>
        <authorList>
            <person name="Staton M."/>
        </authorList>
    </citation>
    <scope>NUCLEOTIDE SEQUENCE</scope>
    <source>
        <tissue evidence="2">Leaf</tissue>
    </source>
</reference>
<dbReference type="Proteomes" id="UP000737018">
    <property type="component" value="Unassembled WGS sequence"/>
</dbReference>
<keyword evidence="1" id="KW-0812">Transmembrane</keyword>
<protein>
    <submittedName>
        <fullName evidence="2">Uncharacterized protein</fullName>
    </submittedName>
</protein>
<dbReference type="EMBL" id="JRKL02000512">
    <property type="protein sequence ID" value="KAF3970653.1"/>
    <property type="molecule type" value="Genomic_DNA"/>
</dbReference>
<dbReference type="AlphaFoldDB" id="A0A8J4RQP6"/>